<evidence type="ECO:0000313" key="6">
    <source>
        <dbReference type="Proteomes" id="UP000245884"/>
    </source>
</evidence>
<dbReference type="Pfam" id="PF08241">
    <property type="entry name" value="Methyltransf_11"/>
    <property type="match status" value="1"/>
</dbReference>
<comment type="similarity">
    <text evidence="1">Belongs to the methyltransferase superfamily.</text>
</comment>
<dbReference type="Gene3D" id="3.40.50.150">
    <property type="entry name" value="Vaccinia Virus protein VP39"/>
    <property type="match status" value="1"/>
</dbReference>
<name>A0A316UNL5_9BASI</name>
<feature type="domain" description="Methyltransferase type 11" evidence="4">
    <location>
        <begin position="50"/>
        <end position="164"/>
    </location>
</feature>
<dbReference type="SUPFAM" id="SSF53335">
    <property type="entry name" value="S-adenosyl-L-methionine-dependent methyltransferases"/>
    <property type="match status" value="1"/>
</dbReference>
<reference evidence="5 6" key="1">
    <citation type="journal article" date="2018" name="Mol. Biol. Evol.">
        <title>Broad Genomic Sampling Reveals a Smut Pathogenic Ancestry of the Fungal Clade Ustilaginomycotina.</title>
        <authorList>
            <person name="Kijpornyongpan T."/>
            <person name="Mondo S.J."/>
            <person name="Barry K."/>
            <person name="Sandor L."/>
            <person name="Lee J."/>
            <person name="Lipzen A."/>
            <person name="Pangilinan J."/>
            <person name="LaButti K."/>
            <person name="Hainaut M."/>
            <person name="Henrissat B."/>
            <person name="Grigoriev I.V."/>
            <person name="Spatafora J.W."/>
            <person name="Aime M.C."/>
        </authorList>
    </citation>
    <scope>NUCLEOTIDE SEQUENCE [LARGE SCALE GENOMIC DNA]</scope>
    <source>
        <strain evidence="5 6">MCA 5214</strain>
    </source>
</reference>
<dbReference type="OrthoDB" id="10027013at2759"/>
<evidence type="ECO:0000256" key="1">
    <source>
        <dbReference type="ARBA" id="ARBA00008361"/>
    </source>
</evidence>
<dbReference type="InterPro" id="IPR029063">
    <property type="entry name" value="SAM-dependent_MTases_sf"/>
</dbReference>
<dbReference type="STRING" id="1569628.A0A316UNL5"/>
<evidence type="ECO:0000256" key="3">
    <source>
        <dbReference type="ARBA" id="ARBA00022679"/>
    </source>
</evidence>
<evidence type="ECO:0000259" key="4">
    <source>
        <dbReference type="Pfam" id="PF08241"/>
    </source>
</evidence>
<dbReference type="InterPro" id="IPR013216">
    <property type="entry name" value="Methyltransf_11"/>
</dbReference>
<dbReference type="GO" id="GO:0032259">
    <property type="term" value="P:methylation"/>
    <property type="evidence" value="ECO:0007669"/>
    <property type="project" value="UniProtKB-KW"/>
</dbReference>
<evidence type="ECO:0000313" key="5">
    <source>
        <dbReference type="EMBL" id="PWN26877.1"/>
    </source>
</evidence>
<proteinExistence type="inferred from homology"/>
<dbReference type="GeneID" id="37031095"/>
<protein>
    <submittedName>
        <fullName evidence="5">S-adenosyl-L-methionine-dependent methyltransferase</fullName>
    </submittedName>
</protein>
<accession>A0A316UNL5</accession>
<sequence length="387" mass="43336">MPASSSTVFHQNFDASAYISARPRYQPVVFDLLRAWHENEGSNKRFDDCLDVGCGPGILSYPLGTIFKRVVGLDPSPTMLAQARSNSVPEALDLTLPEGHSVSFVEGSIGPEEKGKLNDLEDASFDFILAGTAIHWVDWKSDPKGEKIWQEFSRLLRPGGSIFFIGYCPEVIQHYPLIDAGVRRLIWDEDEGLGKYFDFTSPLAPTYLSTGLYIGLPCPAESYGGWEERDSHLYLFDAEERLKRMEGQGTLQETLGGHMVVVPSKEKLKEKAGVPQWIAKPLAADHANDDDDRFARLASFAKPGERSTTTLRGLAKMYHSASAWPKYLADHPEEKEMQKQGKDLLCRILEKARQEDAKERNAEPVGWDEPLDVIHPTALFVARKKLE</sequence>
<organism evidence="5 6">
    <name type="scientific">Jaminaea rosea</name>
    <dbReference type="NCBI Taxonomy" id="1569628"/>
    <lineage>
        <taxon>Eukaryota</taxon>
        <taxon>Fungi</taxon>
        <taxon>Dikarya</taxon>
        <taxon>Basidiomycota</taxon>
        <taxon>Ustilaginomycotina</taxon>
        <taxon>Exobasidiomycetes</taxon>
        <taxon>Microstromatales</taxon>
        <taxon>Microstromatales incertae sedis</taxon>
        <taxon>Jaminaea</taxon>
    </lineage>
</organism>
<dbReference type="PANTHER" id="PTHR44942:SF4">
    <property type="entry name" value="METHYLTRANSFERASE TYPE 11 DOMAIN-CONTAINING PROTEIN"/>
    <property type="match status" value="1"/>
</dbReference>
<dbReference type="InterPro" id="IPR051052">
    <property type="entry name" value="Diverse_substrate_MTase"/>
</dbReference>
<keyword evidence="2 5" id="KW-0489">Methyltransferase</keyword>
<evidence type="ECO:0000256" key="2">
    <source>
        <dbReference type="ARBA" id="ARBA00022603"/>
    </source>
</evidence>
<dbReference type="PANTHER" id="PTHR44942">
    <property type="entry name" value="METHYLTRANSF_11 DOMAIN-CONTAINING PROTEIN"/>
    <property type="match status" value="1"/>
</dbReference>
<keyword evidence="3 5" id="KW-0808">Transferase</keyword>
<dbReference type="RefSeq" id="XP_025361489.1">
    <property type="nucleotide sequence ID" value="XM_025509272.1"/>
</dbReference>
<keyword evidence="6" id="KW-1185">Reference proteome</keyword>
<dbReference type="EMBL" id="KZ819670">
    <property type="protein sequence ID" value="PWN26877.1"/>
    <property type="molecule type" value="Genomic_DNA"/>
</dbReference>
<dbReference type="AlphaFoldDB" id="A0A316UNL5"/>
<gene>
    <name evidence="5" type="ORF">BDZ90DRAFT_280359</name>
</gene>
<dbReference type="Proteomes" id="UP000245884">
    <property type="component" value="Unassembled WGS sequence"/>
</dbReference>
<dbReference type="GO" id="GO:0008757">
    <property type="term" value="F:S-adenosylmethionine-dependent methyltransferase activity"/>
    <property type="evidence" value="ECO:0007669"/>
    <property type="project" value="InterPro"/>
</dbReference>
<dbReference type="CDD" id="cd02440">
    <property type="entry name" value="AdoMet_MTases"/>
    <property type="match status" value="1"/>
</dbReference>